<feature type="transmembrane region" description="Helical" evidence="8">
    <location>
        <begin position="12"/>
        <end position="34"/>
    </location>
</feature>
<evidence type="ECO:0000256" key="5">
    <source>
        <dbReference type="ARBA" id="ARBA00023004"/>
    </source>
</evidence>
<dbReference type="GO" id="GO:0046872">
    <property type="term" value="F:metal ion binding"/>
    <property type="evidence" value="ECO:0007669"/>
    <property type="project" value="UniProtKB-KW"/>
</dbReference>
<dbReference type="STRING" id="99656.SAMN05421659_103349"/>
<dbReference type="PANTHER" id="PTHR30176">
    <property type="entry name" value="FERREDOXIN-TYPE PROTEIN NAPH"/>
    <property type="match status" value="1"/>
</dbReference>
<evidence type="ECO:0000256" key="6">
    <source>
        <dbReference type="ARBA" id="ARBA00023014"/>
    </source>
</evidence>
<feature type="transmembrane region" description="Helical" evidence="8">
    <location>
        <begin position="60"/>
        <end position="91"/>
    </location>
</feature>
<dbReference type="GO" id="GO:0051539">
    <property type="term" value="F:4 iron, 4 sulfur cluster binding"/>
    <property type="evidence" value="ECO:0007669"/>
    <property type="project" value="UniProtKB-KW"/>
</dbReference>
<keyword evidence="4" id="KW-0249">Electron transport</keyword>
<feature type="transmembrane region" description="Helical" evidence="8">
    <location>
        <begin position="156"/>
        <end position="178"/>
    </location>
</feature>
<dbReference type="SMART" id="SM00900">
    <property type="entry name" value="FMN_bind"/>
    <property type="match status" value="2"/>
</dbReference>
<feature type="transmembrane region" description="Helical" evidence="8">
    <location>
        <begin position="112"/>
        <end position="136"/>
    </location>
</feature>
<evidence type="ECO:0000256" key="1">
    <source>
        <dbReference type="ARBA" id="ARBA00022448"/>
    </source>
</evidence>
<keyword evidence="8" id="KW-0812">Transmembrane</keyword>
<dbReference type="RefSeq" id="WP_092451626.1">
    <property type="nucleotide sequence ID" value="NZ_FOJI01000003.1"/>
</dbReference>
<proteinExistence type="predicted"/>
<dbReference type="EMBL" id="FOJI01000003">
    <property type="protein sequence ID" value="SEW04629.1"/>
    <property type="molecule type" value="Genomic_DNA"/>
</dbReference>
<dbReference type="PANTHER" id="PTHR30176:SF3">
    <property type="entry name" value="FERREDOXIN-TYPE PROTEIN NAPH"/>
    <property type="match status" value="1"/>
</dbReference>
<dbReference type="GO" id="GO:0010181">
    <property type="term" value="F:FMN binding"/>
    <property type="evidence" value="ECO:0007669"/>
    <property type="project" value="InterPro"/>
</dbReference>
<dbReference type="PROSITE" id="PS00198">
    <property type="entry name" value="4FE4S_FER_1"/>
    <property type="match status" value="1"/>
</dbReference>
<evidence type="ECO:0000256" key="3">
    <source>
        <dbReference type="ARBA" id="ARBA00022723"/>
    </source>
</evidence>
<keyword evidence="11" id="KW-1185">Reference proteome</keyword>
<gene>
    <name evidence="10" type="ORF">SAMN05421659_103349</name>
</gene>
<protein>
    <submittedName>
        <fullName evidence="10">FMN-binding domain-containing protein</fullName>
    </submittedName>
</protein>
<evidence type="ECO:0000256" key="8">
    <source>
        <dbReference type="SAM" id="Phobius"/>
    </source>
</evidence>
<dbReference type="Proteomes" id="UP000199701">
    <property type="component" value="Unassembled WGS sequence"/>
</dbReference>
<dbReference type="InterPro" id="IPR017900">
    <property type="entry name" value="4Fe4S_Fe_S_CS"/>
</dbReference>
<evidence type="ECO:0000256" key="7">
    <source>
        <dbReference type="SAM" id="MobiDB-lite"/>
    </source>
</evidence>
<dbReference type="OrthoDB" id="9806398at2"/>
<dbReference type="Pfam" id="PF04205">
    <property type="entry name" value="FMN_bind"/>
    <property type="match status" value="2"/>
</dbReference>
<dbReference type="GO" id="GO:0005886">
    <property type="term" value="C:plasma membrane"/>
    <property type="evidence" value="ECO:0007669"/>
    <property type="project" value="TreeGrafter"/>
</dbReference>
<name>A0A1I0NSR3_9FIRM</name>
<dbReference type="AlphaFoldDB" id="A0A1I0NSR3"/>
<keyword evidence="2" id="KW-0004">4Fe-4S</keyword>
<sequence length="563" mass="59680">MKIGNKKISVTQLIRLLVQITFFIFIPALFIQALNGVKQIYLAIVGQTFSSALLPQMVELIALIPLTIILGRFFCGWMCGFGSFTDFIYLISGKLFKRKFKVNQKMNAVLKYVKYALLAVLVVFAWSLNMTIFNSLSPWDVFGMTAIVGTVPDLNFVISNLLIAFIFFILIIIASVFVERFFCRYLCPMGAVFAITSKLRIGKIKKPTDKCGKCRICTNNCLMGIPLYEMEVVNSAECINCMKCISVCPRHNVSYTVAKKDVQPLIVSAVAVAVMTGTYYTTYSAMGLSGSNVSAAEQSQTTVVNQIYQDGTYEGSGTGFRGTTKVSVTIENDKITKITTVSYRDDKQYYDRAFSTVTKKIVSSQSTTVDSVSGATYSSKGIMAAVENALSQAKAALTASTQATSSAMLAQNTDAATTATDSATTATGTGTTTAGTTSAATGTTAATTATTATTAATAATTAPTTAAVATGQYKDGTYTGSGTGFKGGTGATKVSVVVAGGKITSVTTVSYKDDQQYYNRAFSTISKNIVSNQTASVDTVSGATYSSKGIIQAVAAALSTATN</sequence>
<organism evidence="10 11">
    <name type="scientific">[Clostridium] fimetarium</name>
    <dbReference type="NCBI Taxonomy" id="99656"/>
    <lineage>
        <taxon>Bacteria</taxon>
        <taxon>Bacillati</taxon>
        <taxon>Bacillota</taxon>
        <taxon>Clostridia</taxon>
        <taxon>Lachnospirales</taxon>
        <taxon>Lachnospiraceae</taxon>
    </lineage>
</organism>
<dbReference type="PROSITE" id="PS51379">
    <property type="entry name" value="4FE4S_FER_2"/>
    <property type="match status" value="1"/>
</dbReference>
<feature type="domain" description="4Fe-4S ferredoxin-type" evidence="9">
    <location>
        <begin position="229"/>
        <end position="258"/>
    </location>
</feature>
<dbReference type="Pfam" id="PF12801">
    <property type="entry name" value="Fer4_5"/>
    <property type="match status" value="2"/>
</dbReference>
<dbReference type="Gene3D" id="3.90.1010.20">
    <property type="match status" value="2"/>
</dbReference>
<feature type="region of interest" description="Disordered" evidence="7">
    <location>
        <begin position="419"/>
        <end position="440"/>
    </location>
</feature>
<keyword evidence="8" id="KW-1133">Transmembrane helix</keyword>
<reference evidence="10 11" key="1">
    <citation type="submission" date="2016-10" db="EMBL/GenBank/DDBJ databases">
        <authorList>
            <person name="de Groot N.N."/>
        </authorList>
    </citation>
    <scope>NUCLEOTIDE SEQUENCE [LARGE SCALE GENOMIC DNA]</scope>
    <source>
        <strain evidence="10 11">DSM 9179</strain>
    </source>
</reference>
<evidence type="ECO:0000313" key="11">
    <source>
        <dbReference type="Proteomes" id="UP000199701"/>
    </source>
</evidence>
<dbReference type="InterPro" id="IPR017896">
    <property type="entry name" value="4Fe4S_Fe-S-bd"/>
</dbReference>
<keyword evidence="6" id="KW-0411">Iron-sulfur</keyword>
<accession>A0A1I0NSR3</accession>
<dbReference type="InterPro" id="IPR007329">
    <property type="entry name" value="FMN-bd"/>
</dbReference>
<keyword evidence="8" id="KW-0472">Membrane</keyword>
<keyword evidence="3" id="KW-0479">Metal-binding</keyword>
<evidence type="ECO:0000259" key="9">
    <source>
        <dbReference type="PROSITE" id="PS51379"/>
    </source>
</evidence>
<keyword evidence="1" id="KW-0813">Transport</keyword>
<dbReference type="SUPFAM" id="SSF54862">
    <property type="entry name" value="4Fe-4S ferredoxins"/>
    <property type="match status" value="1"/>
</dbReference>
<evidence type="ECO:0000256" key="2">
    <source>
        <dbReference type="ARBA" id="ARBA00022485"/>
    </source>
</evidence>
<evidence type="ECO:0000256" key="4">
    <source>
        <dbReference type="ARBA" id="ARBA00022982"/>
    </source>
</evidence>
<keyword evidence="5" id="KW-0408">Iron</keyword>
<evidence type="ECO:0000313" key="10">
    <source>
        <dbReference type="EMBL" id="SEW04629.1"/>
    </source>
</evidence>
<dbReference type="InterPro" id="IPR051684">
    <property type="entry name" value="Electron_Trans/Redox"/>
</dbReference>